<dbReference type="Pfam" id="PF07004">
    <property type="entry name" value="SHIPPO-rpt"/>
    <property type="match status" value="3"/>
</dbReference>
<evidence type="ECO:0000256" key="1">
    <source>
        <dbReference type="SAM" id="MobiDB-lite"/>
    </source>
</evidence>
<dbReference type="PANTHER" id="PTHR21580">
    <property type="entry name" value="SHIPPO-1-RELATED"/>
    <property type="match status" value="1"/>
</dbReference>
<dbReference type="PANTHER" id="PTHR21580:SF60">
    <property type="entry name" value="SPERM-TAIL PG-RICH REPEAT-CONTAINING PROTEIN 2"/>
    <property type="match status" value="1"/>
</dbReference>
<dbReference type="InterPro" id="IPR051291">
    <property type="entry name" value="CIMAP"/>
</dbReference>
<dbReference type="InterPro" id="IPR010736">
    <property type="entry name" value="SHIPPO-rpt"/>
</dbReference>
<evidence type="ECO:0000313" key="2">
    <source>
        <dbReference type="EMBL" id="CAE0332949.1"/>
    </source>
</evidence>
<name>A0A7S3IU36_9SPIT</name>
<feature type="region of interest" description="Disordered" evidence="1">
    <location>
        <begin position="92"/>
        <end position="114"/>
    </location>
</feature>
<gene>
    <name evidence="2" type="ORF">SINC0208_LOCUS13587</name>
</gene>
<protein>
    <submittedName>
        <fullName evidence="2">Uncharacterized protein</fullName>
    </submittedName>
</protein>
<organism evidence="2">
    <name type="scientific">Strombidium inclinatum</name>
    <dbReference type="NCBI Taxonomy" id="197538"/>
    <lineage>
        <taxon>Eukaryota</taxon>
        <taxon>Sar</taxon>
        <taxon>Alveolata</taxon>
        <taxon>Ciliophora</taxon>
        <taxon>Intramacronucleata</taxon>
        <taxon>Spirotrichea</taxon>
        <taxon>Oligotrichia</taxon>
        <taxon>Strombidiidae</taxon>
        <taxon>Strombidium</taxon>
    </lineage>
</organism>
<sequence length="331" mass="36790">MKRPIGSLNTTTFGESRREFINLPQNMPAPNQYHPVHFTEASHQYSIAKPPAIDMKETEIKKQKALPGPGAYNNMKEMSALQQYAKSMLGGSQKEKELKDNGVPGPNVYSQNPMHKIPGFVIKQDSSKVKKDDDKNKAGDKKIMEEAYPNDSWKKDPKGPSIGRSERLDLIRAVNMPGPGKYSITGDFDMQGKEKPKFHMGIKTQGFNGKNMDMPGPGEYETDVIPIHHSNVAHFIGTSVRSDLGVGKAYMYPGPGEYEAQPDMQMDPRMKIAGTFGTDKKDTVIKKTFAPGPGSYDQPASVGLMPKYLRTEENRALKEAETAQLRARLEI</sequence>
<proteinExistence type="predicted"/>
<dbReference type="AlphaFoldDB" id="A0A7S3IU36"/>
<accession>A0A7S3IU36</accession>
<reference evidence="2" key="1">
    <citation type="submission" date="2021-01" db="EMBL/GenBank/DDBJ databases">
        <authorList>
            <person name="Corre E."/>
            <person name="Pelletier E."/>
            <person name="Niang G."/>
            <person name="Scheremetjew M."/>
            <person name="Finn R."/>
            <person name="Kale V."/>
            <person name="Holt S."/>
            <person name="Cochrane G."/>
            <person name="Meng A."/>
            <person name="Brown T."/>
            <person name="Cohen L."/>
        </authorList>
    </citation>
    <scope>NUCLEOTIDE SEQUENCE</scope>
    <source>
        <strain evidence="2">S3</strain>
    </source>
</reference>
<dbReference type="EMBL" id="HBIH01034109">
    <property type="protein sequence ID" value="CAE0332949.1"/>
    <property type="molecule type" value="Transcribed_RNA"/>
</dbReference>